<comment type="caution">
    <text evidence="5">The sequence shown here is derived from an EMBL/GenBank/DDBJ whole genome shotgun (WGS) entry which is preliminary data.</text>
</comment>
<feature type="compositionally biased region" description="Basic and acidic residues" evidence="1">
    <location>
        <begin position="993"/>
        <end position="1002"/>
    </location>
</feature>
<accession>A0AAN8EVN3</accession>
<feature type="transmembrane region" description="Helical" evidence="2">
    <location>
        <begin position="746"/>
        <end position="774"/>
    </location>
</feature>
<evidence type="ECO:0008006" key="7">
    <source>
        <dbReference type="Google" id="ProtNLM"/>
    </source>
</evidence>
<reference evidence="5 6" key="1">
    <citation type="submission" date="2022-12" db="EMBL/GenBank/DDBJ databases">
        <title>Genomic features and morphological characterization of a novel Knufia sp. strain isolated from spacecraft assembly facility.</title>
        <authorList>
            <person name="Teixeira M."/>
            <person name="Chander A.M."/>
            <person name="Stajich J.E."/>
            <person name="Venkateswaran K."/>
        </authorList>
    </citation>
    <scope>NUCLEOTIDE SEQUENCE [LARGE SCALE GENOMIC DNA]</scope>
    <source>
        <strain evidence="5 6">FJI-L2-BK-P2</strain>
    </source>
</reference>
<keyword evidence="2" id="KW-0472">Membrane</keyword>
<dbReference type="Gene3D" id="3.40.50.300">
    <property type="entry name" value="P-loop containing nucleotide triphosphate hydrolases"/>
    <property type="match status" value="1"/>
</dbReference>
<dbReference type="EMBL" id="JAKLMC020000008">
    <property type="protein sequence ID" value="KAK5954766.1"/>
    <property type="molecule type" value="Genomic_DNA"/>
</dbReference>
<evidence type="ECO:0000259" key="3">
    <source>
        <dbReference type="Pfam" id="PF01926"/>
    </source>
</evidence>
<dbReference type="InterPro" id="IPR018712">
    <property type="entry name" value="Tle1-like_cat"/>
</dbReference>
<dbReference type="Pfam" id="PF09994">
    <property type="entry name" value="T6SS_Tle1-like_cat"/>
    <property type="match status" value="1"/>
</dbReference>
<evidence type="ECO:0000313" key="5">
    <source>
        <dbReference type="EMBL" id="KAK5954766.1"/>
    </source>
</evidence>
<evidence type="ECO:0000313" key="6">
    <source>
        <dbReference type="Proteomes" id="UP001316803"/>
    </source>
</evidence>
<feature type="compositionally biased region" description="Polar residues" evidence="1">
    <location>
        <begin position="973"/>
        <end position="992"/>
    </location>
</feature>
<evidence type="ECO:0000256" key="1">
    <source>
        <dbReference type="SAM" id="MobiDB-lite"/>
    </source>
</evidence>
<feature type="compositionally biased region" description="Basic residues" evidence="1">
    <location>
        <begin position="1013"/>
        <end position="1024"/>
    </location>
</feature>
<dbReference type="InterPro" id="IPR027417">
    <property type="entry name" value="P-loop_NTPase"/>
</dbReference>
<dbReference type="Pfam" id="PF01926">
    <property type="entry name" value="MMR_HSR1"/>
    <property type="match status" value="1"/>
</dbReference>
<dbReference type="AlphaFoldDB" id="A0AAN8EVN3"/>
<dbReference type="CDD" id="cd00882">
    <property type="entry name" value="Ras_like_GTPase"/>
    <property type="match status" value="1"/>
</dbReference>
<protein>
    <recommendedName>
        <fullName evidence="7">G domain-containing protein</fullName>
    </recommendedName>
</protein>
<sequence>MSEKISTRRHIVCVDTPNASNPLSGASNSKNASTISRIASIVRSGQFIDGNGRVTVQTVQYYQPIPQATGKEASGKWRSKAVSPFEQRIQDVVLDLVQKLEDPADEIFLFGAGYGATTVLAVAGILHHMGIPKPGYVADFPELYMNVLELIEARRQDDSQKGHKALTYLRARTDGVPNIRFVGIFQAVTTNGWDKPHDTSVVPSIRNFRHAMALNEIGEGNDISLPGTPTPREMEGRTFIQAWFLGFYTNVLGGNTQDGLALYPLQWILIEAMLQGLCVSFDVQDQRGASMENPLALAFPQYAGGMPDLSGSEKIQWQIRYVNNIQVSMFDLQSLHAPKNNAEEALHAIHFQNEGRPAFTMRKKIELIGWKEDQPYGTIIHPSVFCLLDRNQSWYQQKRFKRYAKLLADFEANCMRGNSEEMPPWMQDSQLLASGVKAFRILVCGKTGVGKSTLINKVFGVEMTEESNTYAQGNHDINQAFESPNHPGLLIHDSRGWQAGSDQELDLIAQFLRHRAFQKDPAEALHVIWFCVDSDVSRIEEADKRTFETIAQYSNNVPVFVIGTKKDKLVAYRKMQLLEQYMEKTNDYQESNRLANLEADKLAQEQFDALRDQLSQIKSYKADGYICISKNDPTAVKNLLTQTLDMIVDERVRLFCVAAQVVDVEQKIDSAITECMRLGTHAIRTAMVPLPFSGVIGTPTVSRIICEHVLQCFGFPKAMPDEVEEIMSKIVMGNLKQFMTVSLTQFMVISGASIGLAVGTVGVGALLGLASCFLSTPPTARMLLKCACDMILILERSFRYSGKYVSTKQIEDAARQYVTINTTTFGGKEKKLQEHVHEEVDKMIPLAKVAVGFRFSKLRTGFEHIVYKNRFDRPPEYEEGDPFADKMAELDGGTTSMPVELSPESERRAEMPGTSTVSELPGTSAAAYPAGVMELPGSMPSETTLVDRSRTHQQRPSELSTVSSPTFTVSSPAMTSRTTSTPLTELSATPSIKENKLEKTKSEGSNIFSRGWKSMKRSKSKTTM</sequence>
<feature type="compositionally biased region" description="Low complexity" evidence="1">
    <location>
        <begin position="960"/>
        <end position="972"/>
    </location>
</feature>
<keyword evidence="2" id="KW-1133">Transmembrane helix</keyword>
<feature type="region of interest" description="Disordered" evidence="1">
    <location>
        <begin position="891"/>
        <end position="1024"/>
    </location>
</feature>
<dbReference type="GO" id="GO:0005525">
    <property type="term" value="F:GTP binding"/>
    <property type="evidence" value="ECO:0007669"/>
    <property type="project" value="InterPro"/>
</dbReference>
<feature type="domain" description="T6SS Phospholipase effector Tle1-like catalytic" evidence="4">
    <location>
        <begin position="8"/>
        <end position="269"/>
    </location>
</feature>
<feature type="domain" description="G" evidence="3">
    <location>
        <begin position="440"/>
        <end position="564"/>
    </location>
</feature>
<keyword evidence="2" id="KW-0812">Transmembrane</keyword>
<organism evidence="5 6">
    <name type="scientific">Knufia fluminis</name>
    <dbReference type="NCBI Taxonomy" id="191047"/>
    <lineage>
        <taxon>Eukaryota</taxon>
        <taxon>Fungi</taxon>
        <taxon>Dikarya</taxon>
        <taxon>Ascomycota</taxon>
        <taxon>Pezizomycotina</taxon>
        <taxon>Eurotiomycetes</taxon>
        <taxon>Chaetothyriomycetidae</taxon>
        <taxon>Chaetothyriales</taxon>
        <taxon>Trichomeriaceae</taxon>
        <taxon>Knufia</taxon>
    </lineage>
</organism>
<gene>
    <name evidence="5" type="ORF">OHC33_004491</name>
</gene>
<name>A0AAN8EVN3_9EURO</name>
<dbReference type="PANTHER" id="PTHR33840">
    <property type="match status" value="1"/>
</dbReference>
<dbReference type="Proteomes" id="UP001316803">
    <property type="component" value="Unassembled WGS sequence"/>
</dbReference>
<proteinExistence type="predicted"/>
<evidence type="ECO:0000259" key="4">
    <source>
        <dbReference type="Pfam" id="PF09994"/>
    </source>
</evidence>
<dbReference type="PANTHER" id="PTHR33840:SF1">
    <property type="entry name" value="TLE1 PHOSPHOLIPASE DOMAIN-CONTAINING PROTEIN"/>
    <property type="match status" value="1"/>
</dbReference>
<evidence type="ECO:0000256" key="2">
    <source>
        <dbReference type="SAM" id="Phobius"/>
    </source>
</evidence>
<dbReference type="InterPro" id="IPR006073">
    <property type="entry name" value="GTP-bd"/>
</dbReference>
<dbReference type="SUPFAM" id="SSF52540">
    <property type="entry name" value="P-loop containing nucleoside triphosphate hydrolases"/>
    <property type="match status" value="1"/>
</dbReference>
<keyword evidence="6" id="KW-1185">Reference proteome</keyword>